<organism evidence="1 2">
    <name type="scientific">candidate division WWE3 bacterium</name>
    <dbReference type="NCBI Taxonomy" id="2053526"/>
    <lineage>
        <taxon>Bacteria</taxon>
        <taxon>Katanobacteria</taxon>
    </lineage>
</organism>
<dbReference type="Proteomes" id="UP000699691">
    <property type="component" value="Unassembled WGS sequence"/>
</dbReference>
<evidence type="ECO:0000313" key="1">
    <source>
        <dbReference type="EMBL" id="MCA9397582.1"/>
    </source>
</evidence>
<comment type="caution">
    <text evidence="1">The sequence shown here is derived from an EMBL/GenBank/DDBJ whole genome shotgun (WGS) entry which is preliminary data.</text>
</comment>
<name>A0A955LW13_UNCKA</name>
<reference evidence="1" key="2">
    <citation type="journal article" date="2021" name="Microbiome">
        <title>Successional dynamics and alternative stable states in a saline activated sludge microbial community over 9 years.</title>
        <authorList>
            <person name="Wang Y."/>
            <person name="Ye J."/>
            <person name="Ju F."/>
            <person name="Liu L."/>
            <person name="Boyd J.A."/>
            <person name="Deng Y."/>
            <person name="Parks D.H."/>
            <person name="Jiang X."/>
            <person name="Yin X."/>
            <person name="Woodcroft B.J."/>
            <person name="Tyson G.W."/>
            <person name="Hugenholtz P."/>
            <person name="Polz M.F."/>
            <person name="Zhang T."/>
        </authorList>
    </citation>
    <scope>NUCLEOTIDE SEQUENCE</scope>
    <source>
        <strain evidence="1">HKST-UBA02</strain>
    </source>
</reference>
<dbReference type="EMBL" id="JAGQKY010000071">
    <property type="protein sequence ID" value="MCA9397582.1"/>
    <property type="molecule type" value="Genomic_DNA"/>
</dbReference>
<reference evidence="1" key="1">
    <citation type="submission" date="2020-04" db="EMBL/GenBank/DDBJ databases">
        <authorList>
            <person name="Zhang T."/>
        </authorList>
    </citation>
    <scope>NUCLEOTIDE SEQUENCE</scope>
    <source>
        <strain evidence="1">HKST-UBA02</strain>
    </source>
</reference>
<proteinExistence type="predicted"/>
<accession>A0A955LW13</accession>
<protein>
    <submittedName>
        <fullName evidence="1">STAS/SEC14 domain-containing protein</fullName>
    </submittedName>
</protein>
<sequence length="124" mass="14285">MDSKKVIFNQDQGYIEEIWSGDITDEAVELMVNESIPYMNQLRRENRPVRVLINVEKLGATDSKARASAVKMLRSMDFDLMAVYGLGSVFQKHLVTLLVKAARMADRIQYHNSRESALEWLLHE</sequence>
<dbReference type="Pfam" id="PF11964">
    <property type="entry name" value="SpoIIAA-like"/>
    <property type="match status" value="1"/>
</dbReference>
<dbReference type="InterPro" id="IPR021866">
    <property type="entry name" value="SpoIIAA-like"/>
</dbReference>
<evidence type="ECO:0000313" key="2">
    <source>
        <dbReference type="Proteomes" id="UP000699691"/>
    </source>
</evidence>
<gene>
    <name evidence="1" type="ORF">KC573_02030</name>
</gene>
<dbReference type="AlphaFoldDB" id="A0A955LW13"/>